<dbReference type="Pfam" id="PF16370">
    <property type="entry name" value="MetallophosC"/>
    <property type="match status" value="1"/>
</dbReference>
<reference evidence="4 5" key="1">
    <citation type="submission" date="2009-10" db="EMBL/GenBank/DDBJ databases">
        <authorList>
            <person name="Qin X."/>
            <person name="Bachman B."/>
            <person name="Battles P."/>
            <person name="Bell A."/>
            <person name="Bess C."/>
            <person name="Bickham C."/>
            <person name="Chaboub L."/>
            <person name="Chen D."/>
            <person name="Coyle M."/>
            <person name="Deiros D.R."/>
            <person name="Dinh H."/>
            <person name="Forbes L."/>
            <person name="Fowler G."/>
            <person name="Francisco L."/>
            <person name="Fu Q."/>
            <person name="Gubbala S."/>
            <person name="Hale W."/>
            <person name="Han Y."/>
            <person name="Hemphill L."/>
            <person name="Highlander S.K."/>
            <person name="Hirani K."/>
            <person name="Hogues M."/>
            <person name="Jackson L."/>
            <person name="Jakkamsetti A."/>
            <person name="Javaid M."/>
            <person name="Jiang H."/>
            <person name="Korchina V."/>
            <person name="Kovar C."/>
            <person name="Lara F."/>
            <person name="Lee S."/>
            <person name="Mata R."/>
            <person name="Mathew T."/>
            <person name="Moen C."/>
            <person name="Morales K."/>
            <person name="Munidasa M."/>
            <person name="Nazareth L."/>
            <person name="Ngo R."/>
            <person name="Nguyen L."/>
            <person name="Okwuonu G."/>
            <person name="Ongeri F."/>
            <person name="Patil S."/>
            <person name="Petrosino J."/>
            <person name="Pham C."/>
            <person name="Pham P."/>
            <person name="Pu L.-L."/>
            <person name="Puazo M."/>
            <person name="Raj R."/>
            <person name="Reid J."/>
            <person name="Rouhana J."/>
            <person name="Saada N."/>
            <person name="Shang Y."/>
            <person name="Simmons D."/>
            <person name="Thornton R."/>
            <person name="Warren J."/>
            <person name="Weissenberger G."/>
            <person name="Zhang J."/>
            <person name="Zhang L."/>
            <person name="Zhou C."/>
            <person name="Zhu D."/>
            <person name="Muzny D."/>
            <person name="Worley K."/>
            <person name="Gibbs R."/>
        </authorList>
    </citation>
    <scope>NUCLEOTIDE SEQUENCE [LARGE SCALE GENOMIC DNA]</scope>
    <source>
        <strain evidence="4 5">DSM 17361</strain>
    </source>
</reference>
<organism evidence="4 5">
    <name type="scientific">Hallella bergensis DSM 17361</name>
    <dbReference type="NCBI Taxonomy" id="585502"/>
    <lineage>
        <taxon>Bacteria</taxon>
        <taxon>Pseudomonadati</taxon>
        <taxon>Bacteroidota</taxon>
        <taxon>Bacteroidia</taxon>
        <taxon>Bacteroidales</taxon>
        <taxon>Prevotellaceae</taxon>
        <taxon>Hallella</taxon>
    </lineage>
</organism>
<name>D1PWP2_9BACT</name>
<dbReference type="HOGENOM" id="CLU_016483_0_1_10"/>
<evidence type="ECO:0000259" key="1">
    <source>
        <dbReference type="Pfam" id="PF00149"/>
    </source>
</evidence>
<feature type="domain" description="Calcineurin-like phosphoesterase C-terminal" evidence="2">
    <location>
        <begin position="320"/>
        <end position="464"/>
    </location>
</feature>
<dbReference type="PANTHER" id="PTHR43143">
    <property type="entry name" value="METALLOPHOSPHOESTERASE, CALCINEURIN SUPERFAMILY"/>
    <property type="match status" value="1"/>
</dbReference>
<dbReference type="Pfam" id="PF00149">
    <property type="entry name" value="Metallophos"/>
    <property type="match status" value="1"/>
</dbReference>
<dbReference type="Pfam" id="PF16371">
    <property type="entry name" value="MetallophosN"/>
    <property type="match status" value="1"/>
</dbReference>
<gene>
    <name evidence="4" type="ORF">HMPREF0645_1377</name>
</gene>
<dbReference type="EMBL" id="ACKS01000058">
    <property type="protein sequence ID" value="EFA44223.1"/>
    <property type="molecule type" value="Genomic_DNA"/>
</dbReference>
<dbReference type="InterPro" id="IPR004843">
    <property type="entry name" value="Calcineurin-like_PHP"/>
</dbReference>
<dbReference type="OrthoDB" id="1776264at2"/>
<feature type="domain" description="Calcineurin-like phosphoesterase N-terminal" evidence="3">
    <location>
        <begin position="27"/>
        <end position="101"/>
    </location>
</feature>
<dbReference type="InterPro" id="IPR051918">
    <property type="entry name" value="STPP_CPPED1"/>
</dbReference>
<dbReference type="SUPFAM" id="SSF56300">
    <property type="entry name" value="Metallo-dependent phosphatases"/>
    <property type="match status" value="1"/>
</dbReference>
<dbReference type="InterPro" id="IPR029052">
    <property type="entry name" value="Metallo-depent_PP-like"/>
</dbReference>
<evidence type="ECO:0000313" key="4">
    <source>
        <dbReference type="EMBL" id="EFA44223.1"/>
    </source>
</evidence>
<dbReference type="Gene3D" id="3.60.21.10">
    <property type="match status" value="1"/>
</dbReference>
<feature type="domain" description="Calcineurin-like phosphoesterase" evidence="1">
    <location>
        <begin position="135"/>
        <end position="308"/>
    </location>
</feature>
<dbReference type="AlphaFoldDB" id="D1PWP2"/>
<keyword evidence="5" id="KW-1185">Reference proteome</keyword>
<evidence type="ECO:0000259" key="3">
    <source>
        <dbReference type="Pfam" id="PF16371"/>
    </source>
</evidence>
<proteinExistence type="predicted"/>
<dbReference type="RefSeq" id="WP_007173481.1">
    <property type="nucleotide sequence ID" value="NZ_GG704780.1"/>
</dbReference>
<dbReference type="InterPro" id="IPR032288">
    <property type="entry name" value="Metallophos_C"/>
</dbReference>
<dbReference type="PANTHER" id="PTHR43143:SF1">
    <property type="entry name" value="SERINE_THREONINE-PROTEIN PHOSPHATASE CPPED1"/>
    <property type="match status" value="1"/>
</dbReference>
<comment type="caution">
    <text evidence="4">The sequence shown here is derived from an EMBL/GenBank/DDBJ whole genome shotgun (WGS) entry which is preliminary data.</text>
</comment>
<evidence type="ECO:0000259" key="2">
    <source>
        <dbReference type="Pfam" id="PF16370"/>
    </source>
</evidence>
<dbReference type="eggNOG" id="COG1409">
    <property type="taxonomic scope" value="Bacteria"/>
</dbReference>
<evidence type="ECO:0000313" key="5">
    <source>
        <dbReference type="Proteomes" id="UP000003160"/>
    </source>
</evidence>
<sequence length="471" mass="53632">MVGIKRLTATLAMAGCFALLSGKVVTGHVRTGKTPMADIIVTDGLHFTYTKSDGSYKLDAPEDAKFVYLITPKGYVADYSSGVPQFYQRIGEAEESHDFELYPMKGNSDKTLMIASSDPQLDTDHDVGRFFNETLTDMQQVLKEYADRQQAMFVAGDLTWDVYGKNKLIKQYAQKLGIPLYPVIGNHDYDKYVTPGSGANYAAPYEDDFGPTYYAFQFGDTYYVVLNDIKFEGHKRYTYSIQQGHQMEWLKTLLNVVFQQDNNVFIVAHAPICRPGGTKLLVDGAEELKTMLARKPFRASFFTGHTHINDVTYVGNDIWEYNLGTMCGYWWTSNYSGDGTPNGYKLILADGKEWQQVYKSTGWPLEKQFQIYKPGQIAERPNAVCCKIWNYDSRWQLRWYEDGKLMGGMNQFYSFAPEYLQFLDGRLATADYTPIRSNHFFSCKPSNTARAIKMEAIDPYGNVYKDSVLLK</sequence>
<protein>
    <submittedName>
        <fullName evidence="4">Ser/Thr phosphatase family protein</fullName>
    </submittedName>
</protein>
<accession>D1PWP2</accession>
<dbReference type="GO" id="GO:0016787">
    <property type="term" value="F:hydrolase activity"/>
    <property type="evidence" value="ECO:0007669"/>
    <property type="project" value="InterPro"/>
</dbReference>
<dbReference type="InterPro" id="IPR032285">
    <property type="entry name" value="Metallophos_N"/>
</dbReference>
<dbReference type="Proteomes" id="UP000003160">
    <property type="component" value="Unassembled WGS sequence"/>
</dbReference>